<dbReference type="PANTHER" id="PTHR23424">
    <property type="entry name" value="SERUM AMYLOID A"/>
    <property type="match status" value="1"/>
</dbReference>
<dbReference type="Proteomes" id="UP000594263">
    <property type="component" value="Unplaced"/>
</dbReference>
<evidence type="ECO:0000256" key="4">
    <source>
        <dbReference type="SAM" id="MobiDB-lite"/>
    </source>
</evidence>
<dbReference type="GO" id="GO:0005634">
    <property type="term" value="C:nucleus"/>
    <property type="evidence" value="ECO:0007669"/>
    <property type="project" value="UniProtKB-SubCell"/>
</dbReference>
<dbReference type="AlphaFoldDB" id="A0A7N0VD55"/>
<feature type="region of interest" description="Disordered" evidence="4">
    <location>
        <begin position="1"/>
        <end position="23"/>
    </location>
</feature>
<proteinExistence type="inferred from homology"/>
<evidence type="ECO:0000313" key="6">
    <source>
        <dbReference type="Proteomes" id="UP000594263"/>
    </source>
</evidence>
<dbReference type="SUPFAM" id="SSF48371">
    <property type="entry name" value="ARM repeat"/>
    <property type="match status" value="1"/>
</dbReference>
<comment type="similarity">
    <text evidence="3">Belongs to the SAAL1 family.</text>
</comment>
<evidence type="ECO:0000256" key="1">
    <source>
        <dbReference type="ARBA" id="ARBA00004123"/>
    </source>
</evidence>
<reference evidence="5" key="1">
    <citation type="submission" date="2021-01" db="UniProtKB">
        <authorList>
            <consortium name="EnsemblPlants"/>
        </authorList>
    </citation>
    <scope>IDENTIFICATION</scope>
</reference>
<organism evidence="5 6">
    <name type="scientific">Kalanchoe fedtschenkoi</name>
    <name type="common">Lavender scallops</name>
    <name type="synonym">South American air plant</name>
    <dbReference type="NCBI Taxonomy" id="63787"/>
    <lineage>
        <taxon>Eukaryota</taxon>
        <taxon>Viridiplantae</taxon>
        <taxon>Streptophyta</taxon>
        <taxon>Embryophyta</taxon>
        <taxon>Tracheophyta</taxon>
        <taxon>Spermatophyta</taxon>
        <taxon>Magnoliopsida</taxon>
        <taxon>eudicotyledons</taxon>
        <taxon>Gunneridae</taxon>
        <taxon>Pentapetalae</taxon>
        <taxon>Saxifragales</taxon>
        <taxon>Crassulaceae</taxon>
        <taxon>Kalanchoe</taxon>
    </lineage>
</organism>
<dbReference type="InterPro" id="IPR011989">
    <property type="entry name" value="ARM-like"/>
</dbReference>
<dbReference type="InterPro" id="IPR052464">
    <property type="entry name" value="Synovial_Prolif_Regulator"/>
</dbReference>
<evidence type="ECO:0000256" key="3">
    <source>
        <dbReference type="ARBA" id="ARBA00038401"/>
    </source>
</evidence>
<sequence length="390" mass="43212">MAVESHSATPEAADGDQAPSHHPPAPCDEVENLVLEVLLANFTVLNSDRVKEICLGIIGNLACHDLPRKQIISTKGLVEMIVYQLVSDDTPCLCEVCRVITLGLQGTDCVTWAEALQSENILTRLLWIIENALNPLLIERSVQFLLAIIESPQEVVSILLPSLIKLGLPNLLIKLLDFELGILMKERVTERYSVLEIILSTIEALSVIDDHSQELSSSKELVRLLCTLIKLPDKFEVANCCVSAAVLIANILSDAVDVALELSTASSALWTVLASILAKVEESEMMMSSLHKYVSLLVNNSDHIEDSLLDSQSVESHANMEPSISSFKPSAKTITLRKIINMLSYWTAAREENLDDGEDPNHEVEPIRECKENKENVHRLLECCRKYVQL</sequence>
<protein>
    <recommendedName>
        <fullName evidence="7">ARM repeat superfamily protein</fullName>
    </recommendedName>
</protein>
<evidence type="ECO:0000256" key="2">
    <source>
        <dbReference type="ARBA" id="ARBA00023242"/>
    </source>
</evidence>
<dbReference type="PANTHER" id="PTHR23424:SF23">
    <property type="entry name" value="PROTEIN SAAL1"/>
    <property type="match status" value="1"/>
</dbReference>
<name>A0A7N0VD55_KALFE</name>
<dbReference type="InterPro" id="IPR016024">
    <property type="entry name" value="ARM-type_fold"/>
</dbReference>
<dbReference type="Gramene" id="Kaladp0550s0031.2.v1.1">
    <property type="protein sequence ID" value="Kaladp0550s0031.2.v1.1"/>
    <property type="gene ID" value="Kaladp0550s0031.v1.1"/>
</dbReference>
<dbReference type="EnsemblPlants" id="Kaladp0550s0031.2.v1.1">
    <property type="protein sequence ID" value="Kaladp0550s0031.2.v1.1"/>
    <property type="gene ID" value="Kaladp0550s0031.v1.1"/>
</dbReference>
<evidence type="ECO:0000313" key="5">
    <source>
        <dbReference type="EnsemblPlants" id="Kaladp0550s0031.2.v1.1"/>
    </source>
</evidence>
<keyword evidence="2" id="KW-0539">Nucleus</keyword>
<accession>A0A7N0VD55</accession>
<keyword evidence="6" id="KW-1185">Reference proteome</keyword>
<comment type="subcellular location">
    <subcellularLocation>
        <location evidence="1">Nucleus</location>
    </subcellularLocation>
</comment>
<evidence type="ECO:0008006" key="7">
    <source>
        <dbReference type="Google" id="ProtNLM"/>
    </source>
</evidence>
<dbReference type="Gene3D" id="1.25.10.10">
    <property type="entry name" value="Leucine-rich Repeat Variant"/>
    <property type="match status" value="1"/>
</dbReference>